<reference evidence="1 2" key="1">
    <citation type="submission" date="2014-10" db="EMBL/GenBank/DDBJ databases">
        <title>Draft genome of the hookworm Ancylostoma caninum.</title>
        <authorList>
            <person name="Mitreva M."/>
        </authorList>
    </citation>
    <scope>NUCLEOTIDE SEQUENCE [LARGE SCALE GENOMIC DNA]</scope>
    <source>
        <strain evidence="1 2">Baltimore</strain>
    </source>
</reference>
<evidence type="ECO:0000313" key="1">
    <source>
        <dbReference type="EMBL" id="RCN29958.1"/>
    </source>
</evidence>
<keyword evidence="2" id="KW-1185">Reference proteome</keyword>
<evidence type="ECO:0000313" key="2">
    <source>
        <dbReference type="Proteomes" id="UP000252519"/>
    </source>
</evidence>
<proteinExistence type="predicted"/>
<organism evidence="1 2">
    <name type="scientific">Ancylostoma caninum</name>
    <name type="common">Dog hookworm</name>
    <dbReference type="NCBI Taxonomy" id="29170"/>
    <lineage>
        <taxon>Eukaryota</taxon>
        <taxon>Metazoa</taxon>
        <taxon>Ecdysozoa</taxon>
        <taxon>Nematoda</taxon>
        <taxon>Chromadorea</taxon>
        <taxon>Rhabditida</taxon>
        <taxon>Rhabditina</taxon>
        <taxon>Rhabditomorpha</taxon>
        <taxon>Strongyloidea</taxon>
        <taxon>Ancylostomatidae</taxon>
        <taxon>Ancylostomatinae</taxon>
        <taxon>Ancylostoma</taxon>
    </lineage>
</organism>
<sequence length="65" mass="7255">MLDFERASINAVKMVNRSSIMHGIGLTSKTVFPDSIVQGCALDLARLEKKKARQDELNNIAQKRP</sequence>
<accession>A0A368FEG7</accession>
<gene>
    <name evidence="1" type="ORF">ANCCAN_24276</name>
</gene>
<protein>
    <submittedName>
        <fullName evidence="1">Uncharacterized protein</fullName>
    </submittedName>
</protein>
<comment type="caution">
    <text evidence="1">The sequence shown here is derived from an EMBL/GenBank/DDBJ whole genome shotgun (WGS) entry which is preliminary data.</text>
</comment>
<name>A0A368FEG7_ANCCA</name>
<dbReference type="AlphaFoldDB" id="A0A368FEG7"/>
<dbReference type="EMBL" id="JOJR01001718">
    <property type="protein sequence ID" value="RCN29958.1"/>
    <property type="molecule type" value="Genomic_DNA"/>
</dbReference>
<dbReference type="Proteomes" id="UP000252519">
    <property type="component" value="Unassembled WGS sequence"/>
</dbReference>